<feature type="domain" description="Type I restriction modification DNA specificity" evidence="10">
    <location>
        <begin position="847"/>
        <end position="996"/>
    </location>
</feature>
<organism evidence="12 13">
    <name type="scientific">Candidatus Kerfeldbacteria bacterium RIFOXYB2_FULL_38_14</name>
    <dbReference type="NCBI Taxonomy" id="1798547"/>
    <lineage>
        <taxon>Bacteria</taxon>
        <taxon>Candidatus Kerfeldiibacteriota</taxon>
    </lineage>
</organism>
<dbReference type="InterPro" id="IPR044946">
    <property type="entry name" value="Restrct_endonuc_typeI_TRD_sf"/>
</dbReference>
<proteinExistence type="inferred from homology"/>
<sequence length="1018" mass="116506">MARSTVHYADNKTNSILKALHNKLRPAGTPVQRVEYIIELLLLRIFEVKVKRDSEFKPLRDLFINNDNALVFSDLTPLNGDQALIALNKKVFPFYGSILGKARGVYKNKNLPQKVQDQLVLIEEVFSNSSFSNNVKNGNLNEVLGLVSDIDEERLLKTDLLGDAIESALSEQGGTKDVGLYRTPDHIRQMMVVMADPDFRDTILDPACGTGGFLFDAFQYVMEKVGKDNKWPGNKSHKEIKQYLEKYLKHIETEMPSNNVANTFYRIGISGVEYLGMIRKMAAINLYIRGLNPANIEQGDSLELYNPNAEANGKSVVIANPPFGAKLDQPAYPNVWEEYPKTDSTTLFVKLMFNHLKNGGRCAVVVSEGFLTWDSEAAKEMRKLLLEEANLKAIISLPQGLFVSKGGQGAKTSILYFEKGEPTKNVWFYKITNDGYSMGVNRKEIAGCQIPEALEFFTKYVKHGKIPPKTKNSFIVPADWIKQIDPRLKERIAAETTEQQKIKFNEKRGKEVGKLDGQLKNGKITEKEYKEKIFQFDNVVENNIQNEIARRVEKAHSYSFNLQNYKSILSDDQTKKWQAAFKGIKIKNGANIDARYQELLKADSKTALQILASFNFESALEMDIAREYLSKIEKKDKKMLELEEILKEAQKYSKASLGILLKPKNNKIKIEKDKIYREITLKLYGKGIRERRTVKGEEISFNECYSLEEDDIVTSIHQFRNGCFVRIPKNFEGYVVSKNFLVYEIDKNLINPKYLEYIVTSNNQIKKYQAGSQGGATPIFPREDILKVEVPLPSLEIQQEIVEKIERQKGIVDGVDKILKEWQIEIKESEEKKFLSEFVDDSLYGISSKLKTAGKYPVLRMSNLDIMGNWHLDDLKYIDEPIADDRKMNKGDFIFNRTNSIELVGKSAVVNFDFSGTWAGYLIRLRLKKELSPYYLRYLFAQSKYKIYFSSIAKPSGGQANINAEQLLETKIDYCPPEIQKQIVAQLDKEMETLKRVRELKKQAEERIKKILEEVWGE</sequence>
<evidence type="ECO:0000256" key="4">
    <source>
        <dbReference type="ARBA" id="ARBA00022679"/>
    </source>
</evidence>
<dbReference type="EC" id="2.1.1.72" evidence="2"/>
<keyword evidence="6" id="KW-0680">Restriction system</keyword>
<dbReference type="Pfam" id="PF02384">
    <property type="entry name" value="N6_Mtase"/>
    <property type="match status" value="1"/>
</dbReference>
<feature type="coiled-coil region" evidence="9">
    <location>
        <begin position="625"/>
        <end position="655"/>
    </location>
</feature>
<evidence type="ECO:0000256" key="6">
    <source>
        <dbReference type="ARBA" id="ARBA00022747"/>
    </source>
</evidence>
<comment type="caution">
    <text evidence="12">The sequence shown here is derived from an EMBL/GenBank/DDBJ whole genome shotgun (WGS) entry which is preliminary data.</text>
</comment>
<dbReference type="GO" id="GO:0008170">
    <property type="term" value="F:N-methyltransferase activity"/>
    <property type="evidence" value="ECO:0007669"/>
    <property type="project" value="InterPro"/>
</dbReference>
<dbReference type="InterPro" id="IPR051537">
    <property type="entry name" value="DNA_Adenine_Mtase"/>
</dbReference>
<dbReference type="GO" id="GO:0009007">
    <property type="term" value="F:site-specific DNA-methyltransferase (adenine-specific) activity"/>
    <property type="evidence" value="ECO:0007669"/>
    <property type="project" value="UniProtKB-EC"/>
</dbReference>
<evidence type="ECO:0000256" key="9">
    <source>
        <dbReference type="SAM" id="Coils"/>
    </source>
</evidence>
<dbReference type="Pfam" id="PF01420">
    <property type="entry name" value="Methylase_S"/>
    <property type="match status" value="2"/>
</dbReference>
<dbReference type="InterPro" id="IPR003356">
    <property type="entry name" value="DNA_methylase_A-5"/>
</dbReference>
<dbReference type="Proteomes" id="UP000176420">
    <property type="component" value="Unassembled WGS sequence"/>
</dbReference>
<dbReference type="InterPro" id="IPR000055">
    <property type="entry name" value="Restrct_endonuc_typeI_TRD"/>
</dbReference>
<evidence type="ECO:0000313" key="12">
    <source>
        <dbReference type="EMBL" id="OGY86650.1"/>
    </source>
</evidence>
<dbReference type="PRINTS" id="PR00507">
    <property type="entry name" value="N12N6MTFRASE"/>
</dbReference>
<evidence type="ECO:0000259" key="10">
    <source>
        <dbReference type="Pfam" id="PF01420"/>
    </source>
</evidence>
<dbReference type="GO" id="GO:0009307">
    <property type="term" value="P:DNA restriction-modification system"/>
    <property type="evidence" value="ECO:0007669"/>
    <property type="project" value="UniProtKB-KW"/>
</dbReference>
<evidence type="ECO:0000256" key="5">
    <source>
        <dbReference type="ARBA" id="ARBA00022691"/>
    </source>
</evidence>
<keyword evidence="7" id="KW-0238">DNA-binding</keyword>
<evidence type="ECO:0000256" key="7">
    <source>
        <dbReference type="ARBA" id="ARBA00023125"/>
    </source>
</evidence>
<keyword evidence="3" id="KW-0489">Methyltransferase</keyword>
<reference evidence="12 13" key="1">
    <citation type="journal article" date="2016" name="Nat. Commun.">
        <title>Thousands of microbial genomes shed light on interconnected biogeochemical processes in an aquifer system.</title>
        <authorList>
            <person name="Anantharaman K."/>
            <person name="Brown C.T."/>
            <person name="Hug L.A."/>
            <person name="Sharon I."/>
            <person name="Castelle C.J."/>
            <person name="Probst A.J."/>
            <person name="Thomas B.C."/>
            <person name="Singh A."/>
            <person name="Wilkins M.J."/>
            <person name="Karaoz U."/>
            <person name="Brodie E.L."/>
            <person name="Williams K.H."/>
            <person name="Hubbard S.S."/>
            <person name="Banfield J.F."/>
        </authorList>
    </citation>
    <scope>NUCLEOTIDE SEQUENCE [LARGE SCALE GENOMIC DNA]</scope>
</reference>
<dbReference type="Gene3D" id="3.90.220.20">
    <property type="entry name" value="DNA methylase specificity domains"/>
    <property type="match status" value="2"/>
</dbReference>
<keyword evidence="4" id="KW-0808">Transferase</keyword>
<feature type="domain" description="DNA methylase adenine-specific" evidence="11">
    <location>
        <begin position="158"/>
        <end position="484"/>
    </location>
</feature>
<comment type="similarity">
    <text evidence="1">Belongs to the type-I restriction system S methylase family.</text>
</comment>
<dbReference type="PANTHER" id="PTHR42933">
    <property type="entry name" value="SLR6095 PROTEIN"/>
    <property type="match status" value="1"/>
</dbReference>
<evidence type="ECO:0000259" key="11">
    <source>
        <dbReference type="Pfam" id="PF02384"/>
    </source>
</evidence>
<name>A0A1G2BEH2_9BACT</name>
<dbReference type="AlphaFoldDB" id="A0A1G2BEH2"/>
<evidence type="ECO:0000256" key="1">
    <source>
        <dbReference type="ARBA" id="ARBA00010923"/>
    </source>
</evidence>
<keyword evidence="9" id="KW-0175">Coiled coil</keyword>
<dbReference type="SUPFAM" id="SSF116734">
    <property type="entry name" value="DNA methylase specificity domain"/>
    <property type="match status" value="2"/>
</dbReference>
<dbReference type="GO" id="GO:0003677">
    <property type="term" value="F:DNA binding"/>
    <property type="evidence" value="ECO:0007669"/>
    <property type="project" value="UniProtKB-KW"/>
</dbReference>
<evidence type="ECO:0000256" key="2">
    <source>
        <dbReference type="ARBA" id="ARBA00011900"/>
    </source>
</evidence>
<dbReference type="GO" id="GO:0032259">
    <property type="term" value="P:methylation"/>
    <property type="evidence" value="ECO:0007669"/>
    <property type="project" value="UniProtKB-KW"/>
</dbReference>
<dbReference type="CDD" id="cd17524">
    <property type="entry name" value="RMtype1_S_EcoUTORF5051P-TRD2-CR2_like"/>
    <property type="match status" value="1"/>
</dbReference>
<comment type="catalytic activity">
    <reaction evidence="8">
        <text>a 2'-deoxyadenosine in DNA + S-adenosyl-L-methionine = an N(6)-methyl-2'-deoxyadenosine in DNA + S-adenosyl-L-homocysteine + H(+)</text>
        <dbReference type="Rhea" id="RHEA:15197"/>
        <dbReference type="Rhea" id="RHEA-COMP:12418"/>
        <dbReference type="Rhea" id="RHEA-COMP:12419"/>
        <dbReference type="ChEBI" id="CHEBI:15378"/>
        <dbReference type="ChEBI" id="CHEBI:57856"/>
        <dbReference type="ChEBI" id="CHEBI:59789"/>
        <dbReference type="ChEBI" id="CHEBI:90615"/>
        <dbReference type="ChEBI" id="CHEBI:90616"/>
        <dbReference type="EC" id="2.1.1.72"/>
    </reaction>
</comment>
<accession>A0A1G2BEH2</accession>
<dbReference type="Gene3D" id="3.40.50.150">
    <property type="entry name" value="Vaccinia Virus protein VP39"/>
    <property type="match status" value="1"/>
</dbReference>
<feature type="domain" description="Type I restriction modification DNA specificity" evidence="10">
    <location>
        <begin position="669"/>
        <end position="806"/>
    </location>
</feature>
<dbReference type="PANTHER" id="PTHR42933:SF3">
    <property type="entry name" value="TYPE I RESTRICTION ENZYME MJAVIII METHYLASE SUBUNIT"/>
    <property type="match status" value="1"/>
</dbReference>
<evidence type="ECO:0000313" key="13">
    <source>
        <dbReference type="Proteomes" id="UP000176420"/>
    </source>
</evidence>
<gene>
    <name evidence="12" type="ORF">A2319_02845</name>
</gene>
<feature type="coiled-coil region" evidence="9">
    <location>
        <begin position="984"/>
        <end position="1014"/>
    </location>
</feature>
<keyword evidence="5" id="KW-0949">S-adenosyl-L-methionine</keyword>
<evidence type="ECO:0000256" key="3">
    <source>
        <dbReference type="ARBA" id="ARBA00022603"/>
    </source>
</evidence>
<dbReference type="InterPro" id="IPR029063">
    <property type="entry name" value="SAM-dependent_MTases_sf"/>
</dbReference>
<dbReference type="SUPFAM" id="SSF53335">
    <property type="entry name" value="S-adenosyl-L-methionine-dependent methyltransferases"/>
    <property type="match status" value="1"/>
</dbReference>
<protein>
    <recommendedName>
        <fullName evidence="2">site-specific DNA-methyltransferase (adenine-specific)</fullName>
        <ecNumber evidence="2">2.1.1.72</ecNumber>
    </recommendedName>
</protein>
<evidence type="ECO:0000256" key="8">
    <source>
        <dbReference type="ARBA" id="ARBA00047942"/>
    </source>
</evidence>
<dbReference type="EMBL" id="MHKI01000017">
    <property type="protein sequence ID" value="OGY86650.1"/>
    <property type="molecule type" value="Genomic_DNA"/>
</dbReference>